<comment type="caution">
    <text evidence="6">The sequence shown here is derived from an EMBL/GenBank/DDBJ whole genome shotgun (WGS) entry which is preliminary data.</text>
</comment>
<dbReference type="Proteomes" id="UP000238392">
    <property type="component" value="Unassembled WGS sequence"/>
</dbReference>
<dbReference type="SUPFAM" id="SSF51316">
    <property type="entry name" value="Mss4-like"/>
    <property type="match status" value="1"/>
</dbReference>
<dbReference type="GO" id="GO:0016846">
    <property type="term" value="F:carbon-sulfur lyase activity"/>
    <property type="evidence" value="ECO:0007669"/>
    <property type="project" value="InterPro"/>
</dbReference>
<comment type="similarity">
    <text evidence="1">Belongs to the Gfa family.</text>
</comment>
<sequence length="132" mass="14609">MVKGACECGAITYEMGAELGPVTACHCSQCRKISGHFTAATPAPIEAVAIKGEVRWYRSSQRAQRGFCPTCGSYLFWEEFDGLLYLMAGAFEAPTGLQMDGHIYYGDKGDYYEVRDGLPRYQTGRKSQVIKD</sequence>
<feature type="domain" description="CENP-V/GFA" evidence="5">
    <location>
        <begin position="2"/>
        <end position="113"/>
    </location>
</feature>
<dbReference type="Pfam" id="PF04828">
    <property type="entry name" value="GFA"/>
    <property type="match status" value="1"/>
</dbReference>
<organism evidence="6 7">
    <name type="scientific">Donghicola tyrosinivorans</name>
    <dbReference type="NCBI Taxonomy" id="1652492"/>
    <lineage>
        <taxon>Bacteria</taxon>
        <taxon>Pseudomonadati</taxon>
        <taxon>Pseudomonadota</taxon>
        <taxon>Alphaproteobacteria</taxon>
        <taxon>Rhodobacterales</taxon>
        <taxon>Roseobacteraceae</taxon>
        <taxon>Donghicola</taxon>
    </lineage>
</organism>
<evidence type="ECO:0000256" key="1">
    <source>
        <dbReference type="ARBA" id="ARBA00005495"/>
    </source>
</evidence>
<dbReference type="PANTHER" id="PTHR33337:SF40">
    <property type="entry name" value="CENP-V_GFA DOMAIN-CONTAINING PROTEIN-RELATED"/>
    <property type="match status" value="1"/>
</dbReference>
<dbReference type="InterPro" id="IPR011057">
    <property type="entry name" value="Mss4-like_sf"/>
</dbReference>
<keyword evidence="2" id="KW-0479">Metal-binding</keyword>
<dbReference type="PANTHER" id="PTHR33337">
    <property type="entry name" value="GFA DOMAIN-CONTAINING PROTEIN"/>
    <property type="match status" value="1"/>
</dbReference>
<dbReference type="EMBL" id="PVTQ01000015">
    <property type="protein sequence ID" value="PRY85632.1"/>
    <property type="molecule type" value="Genomic_DNA"/>
</dbReference>
<dbReference type="Gene3D" id="3.90.1590.10">
    <property type="entry name" value="glutathione-dependent formaldehyde- activating enzyme (gfa)"/>
    <property type="match status" value="1"/>
</dbReference>
<gene>
    <name evidence="6" type="ORF">CLV74_11586</name>
</gene>
<dbReference type="AlphaFoldDB" id="A0A2T0WG32"/>
<evidence type="ECO:0000256" key="3">
    <source>
        <dbReference type="ARBA" id="ARBA00022833"/>
    </source>
</evidence>
<keyword evidence="7" id="KW-1185">Reference proteome</keyword>
<evidence type="ECO:0000259" key="5">
    <source>
        <dbReference type="PROSITE" id="PS51891"/>
    </source>
</evidence>
<keyword evidence="4" id="KW-0456">Lyase</keyword>
<evidence type="ECO:0000256" key="2">
    <source>
        <dbReference type="ARBA" id="ARBA00022723"/>
    </source>
</evidence>
<evidence type="ECO:0000256" key="4">
    <source>
        <dbReference type="ARBA" id="ARBA00023239"/>
    </source>
</evidence>
<dbReference type="PROSITE" id="PS51891">
    <property type="entry name" value="CENP_V_GFA"/>
    <property type="match status" value="1"/>
</dbReference>
<proteinExistence type="inferred from homology"/>
<dbReference type="OrthoDB" id="9807246at2"/>
<evidence type="ECO:0000313" key="7">
    <source>
        <dbReference type="Proteomes" id="UP000238392"/>
    </source>
</evidence>
<accession>A0A2T0WG32</accession>
<protein>
    <recommendedName>
        <fullName evidence="5">CENP-V/GFA domain-containing protein</fullName>
    </recommendedName>
</protein>
<evidence type="ECO:0000313" key="6">
    <source>
        <dbReference type="EMBL" id="PRY85632.1"/>
    </source>
</evidence>
<dbReference type="InterPro" id="IPR006913">
    <property type="entry name" value="CENP-V/GFA"/>
</dbReference>
<name>A0A2T0WG32_9RHOB</name>
<dbReference type="GO" id="GO:0046872">
    <property type="term" value="F:metal ion binding"/>
    <property type="evidence" value="ECO:0007669"/>
    <property type="project" value="UniProtKB-KW"/>
</dbReference>
<dbReference type="RefSeq" id="WP_106267455.1">
    <property type="nucleotide sequence ID" value="NZ_PVTQ01000015.1"/>
</dbReference>
<keyword evidence="3" id="KW-0862">Zinc</keyword>
<reference evidence="6 7" key="1">
    <citation type="submission" date="2018-03" db="EMBL/GenBank/DDBJ databases">
        <title>Genomic Encyclopedia of Archaeal and Bacterial Type Strains, Phase II (KMG-II): from individual species to whole genera.</title>
        <authorList>
            <person name="Goeker M."/>
        </authorList>
    </citation>
    <scope>NUCLEOTIDE SEQUENCE [LARGE SCALE GENOMIC DNA]</scope>
    <source>
        <strain evidence="6 7">DSM 100212</strain>
    </source>
</reference>